<keyword evidence="7 8" id="KW-0472">Membrane</keyword>
<feature type="transmembrane region" description="Helical" evidence="8">
    <location>
        <begin position="71"/>
        <end position="93"/>
    </location>
</feature>
<reference evidence="10" key="1">
    <citation type="journal article" date="2019" name="Int. J. Syst. Evol. Microbiol.">
        <title>The Global Catalogue of Microorganisms (GCM) 10K type strain sequencing project: providing services to taxonomists for standard genome sequencing and annotation.</title>
        <authorList>
            <consortium name="The Broad Institute Genomics Platform"/>
            <consortium name="The Broad Institute Genome Sequencing Center for Infectious Disease"/>
            <person name="Wu L."/>
            <person name="Ma J."/>
        </authorList>
    </citation>
    <scope>NUCLEOTIDE SEQUENCE [LARGE SCALE GENOMIC DNA]</scope>
    <source>
        <strain evidence="10">CGMCC 1.10130</strain>
    </source>
</reference>
<dbReference type="GO" id="GO:0005283">
    <property type="term" value="F:amino acid:sodium symporter activity"/>
    <property type="evidence" value="ECO:0007669"/>
    <property type="project" value="InterPro"/>
</dbReference>
<sequence length="559" mass="60691">METLRQWILALDSVLGSAAYFPYLLLGTGLFFTLYLGFPQIRYFNHAWKVVRGKGKYDHSKLEGDTSHFQALSTALSGTVGTGNIGGVAFAIFLGGPAALFWMWMTAFFGMTTKFVEVTLSHKYRVKTTDGTMAGGPMYFMDRRLNMRWLAIIFAIATVISSFGTGSLPQMNNIAQGMEATFGIDPWVTGGVLAILLALVILGGIKRIAAVTSRVVPLMAVLYVIGALAVIAYNIENLVPSFVSVFKDAFTGSAAVGGFLGASFAYAFNRGVNRGLFSNEAGQGSAPIAHASAKADEPVSEGMVSILEPFIDTIIICTLTGMVILSSGVWTDKHSNVFDRSDMTFVSGQYTDSDQADREQLGRFLNGQDSEVTAFNGTLLINKGRNMSGDATLLAARSVAENVMYRAGGVPYDGVLEVKNGRLITPMQDGEPLAITVRGDSLVHSARLTTIAFKQGYFGDYGQYIVSIGLLLFAFSTAIAWSYYGDRAIIYLVGIRGVMPYRVFYVAGFFWAAVADTSLVWDLAAVAIVLMTIPNLFGLLMLSKEMKQTVKDYWQKQEP</sequence>
<comment type="subcellular location">
    <subcellularLocation>
        <location evidence="8">Cell inner membrane</location>
        <topology evidence="8">Multi-pass membrane protein</topology>
    </subcellularLocation>
    <subcellularLocation>
        <location evidence="1">Cell membrane</location>
        <topology evidence="1">Multi-pass membrane protein</topology>
    </subcellularLocation>
</comment>
<keyword evidence="4" id="KW-1003">Cell membrane</keyword>
<protein>
    <submittedName>
        <fullName evidence="9">Amino acid transporter</fullName>
    </submittedName>
</protein>
<evidence type="ECO:0000313" key="10">
    <source>
        <dbReference type="Proteomes" id="UP000619743"/>
    </source>
</evidence>
<feature type="transmembrane region" description="Helical" evidence="8">
    <location>
        <begin position="310"/>
        <end position="330"/>
    </location>
</feature>
<evidence type="ECO:0000256" key="3">
    <source>
        <dbReference type="ARBA" id="ARBA00022448"/>
    </source>
</evidence>
<organism evidence="9 10">
    <name type="scientific">Neiella marina</name>
    <dbReference type="NCBI Taxonomy" id="508461"/>
    <lineage>
        <taxon>Bacteria</taxon>
        <taxon>Pseudomonadati</taxon>
        <taxon>Pseudomonadota</taxon>
        <taxon>Gammaproteobacteria</taxon>
        <taxon>Alteromonadales</taxon>
        <taxon>Echinimonadaceae</taxon>
        <taxon>Neiella</taxon>
    </lineage>
</organism>
<dbReference type="AlphaFoldDB" id="A0A8J2U480"/>
<feature type="transmembrane region" description="Helical" evidence="8">
    <location>
        <begin position="250"/>
        <end position="268"/>
    </location>
</feature>
<feature type="transmembrane region" description="Helical" evidence="8">
    <location>
        <begin position="184"/>
        <end position="203"/>
    </location>
</feature>
<proteinExistence type="inferred from homology"/>
<evidence type="ECO:0000256" key="8">
    <source>
        <dbReference type="RuleBase" id="RU363064"/>
    </source>
</evidence>
<dbReference type="RefSeq" id="WP_087505256.1">
    <property type="nucleotide sequence ID" value="NZ_BMDX01000005.1"/>
</dbReference>
<dbReference type="Proteomes" id="UP000619743">
    <property type="component" value="Unassembled WGS sequence"/>
</dbReference>
<keyword evidence="8" id="KW-0769">Symport</keyword>
<keyword evidence="5 8" id="KW-0812">Transmembrane</keyword>
<evidence type="ECO:0000313" key="9">
    <source>
        <dbReference type="EMBL" id="GGA73359.1"/>
    </source>
</evidence>
<comment type="similarity">
    <text evidence="2 8">Belongs to the alanine or glycine:cation symporter (AGCS) (TC 2.A.25) family.</text>
</comment>
<accession>A0A8J2U480</accession>
<feature type="transmembrane region" description="Helical" evidence="8">
    <location>
        <begin position="20"/>
        <end position="38"/>
    </location>
</feature>
<evidence type="ECO:0000256" key="2">
    <source>
        <dbReference type="ARBA" id="ARBA00009261"/>
    </source>
</evidence>
<keyword evidence="10" id="KW-1185">Reference proteome</keyword>
<keyword evidence="6 8" id="KW-1133">Transmembrane helix</keyword>
<feature type="transmembrane region" description="Helical" evidence="8">
    <location>
        <begin position="461"/>
        <end position="481"/>
    </location>
</feature>
<dbReference type="OrthoDB" id="9806926at2"/>
<dbReference type="EMBL" id="BMDX01000005">
    <property type="protein sequence ID" value="GGA73359.1"/>
    <property type="molecule type" value="Genomic_DNA"/>
</dbReference>
<evidence type="ECO:0000256" key="5">
    <source>
        <dbReference type="ARBA" id="ARBA00022692"/>
    </source>
</evidence>
<evidence type="ECO:0000256" key="4">
    <source>
        <dbReference type="ARBA" id="ARBA00022475"/>
    </source>
</evidence>
<dbReference type="GO" id="GO:0005886">
    <property type="term" value="C:plasma membrane"/>
    <property type="evidence" value="ECO:0007669"/>
    <property type="project" value="UniProtKB-SubCell"/>
</dbReference>
<dbReference type="Pfam" id="PF01235">
    <property type="entry name" value="Na_Ala_symp"/>
    <property type="match status" value="1"/>
</dbReference>
<keyword evidence="3 8" id="KW-0813">Transport</keyword>
<name>A0A8J2U480_9GAMM</name>
<evidence type="ECO:0000256" key="6">
    <source>
        <dbReference type="ARBA" id="ARBA00022989"/>
    </source>
</evidence>
<keyword evidence="8" id="KW-0997">Cell inner membrane</keyword>
<dbReference type="InterPro" id="IPR001463">
    <property type="entry name" value="Na/Ala_symport"/>
</dbReference>
<dbReference type="PANTHER" id="PTHR30330:SF3">
    <property type="entry name" value="TRANSCRIPTIONAL REGULATOR, LRP FAMILY"/>
    <property type="match status" value="1"/>
</dbReference>
<dbReference type="PANTHER" id="PTHR30330">
    <property type="entry name" value="AGSS FAMILY TRANSPORTER, SODIUM-ALANINE"/>
    <property type="match status" value="1"/>
</dbReference>
<dbReference type="PRINTS" id="PR00175">
    <property type="entry name" value="NAALASMPORT"/>
</dbReference>
<dbReference type="PROSITE" id="PS00873">
    <property type="entry name" value="NA_ALANINE_SYMP"/>
    <property type="match status" value="1"/>
</dbReference>
<feature type="transmembrane region" description="Helical" evidence="8">
    <location>
        <begin position="488"/>
        <end position="513"/>
    </location>
</feature>
<feature type="transmembrane region" description="Helical" evidence="8">
    <location>
        <begin position="215"/>
        <end position="235"/>
    </location>
</feature>
<evidence type="ECO:0000256" key="1">
    <source>
        <dbReference type="ARBA" id="ARBA00004651"/>
    </source>
</evidence>
<comment type="caution">
    <text evidence="9">The sequence shown here is derived from an EMBL/GenBank/DDBJ whole genome shotgun (WGS) entry which is preliminary data.</text>
</comment>
<feature type="transmembrane region" description="Helical" evidence="8">
    <location>
        <begin position="519"/>
        <end position="542"/>
    </location>
</feature>
<feature type="transmembrane region" description="Helical" evidence="8">
    <location>
        <begin position="147"/>
        <end position="164"/>
    </location>
</feature>
<gene>
    <name evidence="9" type="ORF">GCM10011369_13880</name>
</gene>
<dbReference type="NCBIfam" id="TIGR00835">
    <property type="entry name" value="agcS"/>
    <property type="match status" value="1"/>
</dbReference>
<evidence type="ECO:0000256" key="7">
    <source>
        <dbReference type="ARBA" id="ARBA00023136"/>
    </source>
</evidence>